<proteinExistence type="predicted"/>
<gene>
    <name evidence="1" type="ORF">CDL15_Pgr004592</name>
</gene>
<dbReference type="EMBL" id="MTKT01003433">
    <property type="protein sequence ID" value="OWM74825.1"/>
    <property type="molecule type" value="Genomic_DNA"/>
</dbReference>
<protein>
    <submittedName>
        <fullName evidence="1">Uncharacterized protein</fullName>
    </submittedName>
</protein>
<reference evidence="2" key="1">
    <citation type="journal article" date="2017" name="Plant J.">
        <title>The pomegranate (Punica granatum L.) genome and the genomics of punicalagin biosynthesis.</title>
        <authorList>
            <person name="Qin G."/>
            <person name="Xu C."/>
            <person name="Ming R."/>
            <person name="Tang H."/>
            <person name="Guyot R."/>
            <person name="Kramer E.M."/>
            <person name="Hu Y."/>
            <person name="Yi X."/>
            <person name="Qi Y."/>
            <person name="Xu X."/>
            <person name="Gao Z."/>
            <person name="Pan H."/>
            <person name="Jian J."/>
            <person name="Tian Y."/>
            <person name="Yue Z."/>
            <person name="Xu Y."/>
        </authorList>
    </citation>
    <scope>NUCLEOTIDE SEQUENCE [LARGE SCALE GENOMIC DNA]</scope>
    <source>
        <strain evidence="2">cv. Dabenzi</strain>
    </source>
</reference>
<evidence type="ECO:0000313" key="2">
    <source>
        <dbReference type="Proteomes" id="UP000197138"/>
    </source>
</evidence>
<dbReference type="Proteomes" id="UP000197138">
    <property type="component" value="Unassembled WGS sequence"/>
</dbReference>
<organism evidence="1 2">
    <name type="scientific">Punica granatum</name>
    <name type="common">Pomegranate</name>
    <dbReference type="NCBI Taxonomy" id="22663"/>
    <lineage>
        <taxon>Eukaryota</taxon>
        <taxon>Viridiplantae</taxon>
        <taxon>Streptophyta</taxon>
        <taxon>Embryophyta</taxon>
        <taxon>Tracheophyta</taxon>
        <taxon>Spermatophyta</taxon>
        <taxon>Magnoliopsida</taxon>
        <taxon>eudicotyledons</taxon>
        <taxon>Gunneridae</taxon>
        <taxon>Pentapetalae</taxon>
        <taxon>rosids</taxon>
        <taxon>malvids</taxon>
        <taxon>Myrtales</taxon>
        <taxon>Lythraceae</taxon>
        <taxon>Punica</taxon>
    </lineage>
</organism>
<dbReference type="AlphaFoldDB" id="A0A218WPT3"/>
<accession>A0A218WPT3</accession>
<evidence type="ECO:0000313" key="1">
    <source>
        <dbReference type="EMBL" id="OWM74825.1"/>
    </source>
</evidence>
<sequence>MCSRQMRHDRALEEEELRKDWIFERSAVGPRTGCRRGGRRRSRVQSMTGWGIRYSNALKANGAQQGVEGGGVKEGLDLRKVCGGGRLVGEVEVRPEDGGKEVHMKYGKEA</sequence>
<comment type="caution">
    <text evidence="1">The sequence shown here is derived from an EMBL/GenBank/DDBJ whole genome shotgun (WGS) entry which is preliminary data.</text>
</comment>
<name>A0A218WPT3_PUNGR</name>